<evidence type="ECO:0000313" key="2">
    <source>
        <dbReference type="EMBL" id="KZV55954.1"/>
    </source>
</evidence>
<dbReference type="AlphaFoldDB" id="A0A2Z7DEW1"/>
<protein>
    <submittedName>
        <fullName evidence="2">NAC domain-containing protein 1-like</fullName>
    </submittedName>
</protein>
<reference evidence="2 3" key="1">
    <citation type="journal article" date="2015" name="Proc. Natl. Acad. Sci. U.S.A.">
        <title>The resurrection genome of Boea hygrometrica: A blueprint for survival of dehydration.</title>
        <authorList>
            <person name="Xiao L."/>
            <person name="Yang G."/>
            <person name="Zhang L."/>
            <person name="Yang X."/>
            <person name="Zhao S."/>
            <person name="Ji Z."/>
            <person name="Zhou Q."/>
            <person name="Hu M."/>
            <person name="Wang Y."/>
            <person name="Chen M."/>
            <person name="Xu Y."/>
            <person name="Jin H."/>
            <person name="Xiao X."/>
            <person name="Hu G."/>
            <person name="Bao F."/>
            <person name="Hu Y."/>
            <person name="Wan P."/>
            <person name="Li L."/>
            <person name="Deng X."/>
            <person name="Kuang T."/>
            <person name="Xiang C."/>
            <person name="Zhu J.K."/>
            <person name="Oliver M.J."/>
            <person name="He Y."/>
        </authorList>
    </citation>
    <scope>NUCLEOTIDE SEQUENCE [LARGE SCALE GENOMIC DNA]</scope>
    <source>
        <strain evidence="3">cv. XS01</strain>
    </source>
</reference>
<sequence length="274" mass="30616">MGLLVTLVMSLFDLQDVCMVLGSLATLDLPMVVDLIGIYVLKGPYCTLTTTNWFLQELSGIPRGSWGDVARRFTMIRWRDEEIPFVPNSSGLLVQADEGILLPVVDLIKEFLPPPTIKSQIPCEFGWSQAPRRQQDSQGTAQPIEASQPSLATAITVETPWNLNMYQVSNNQLNSNSTSKVLRSSSIIQLPNPTEYFSTLKRGLNLARNHLPKSAQHSKNALPDFSRNLRTPAASRSIPEVVIQSLMANNRKSKPQGVQRHPNRRKQRLESTEI</sequence>
<keyword evidence="3" id="KW-1185">Reference proteome</keyword>
<dbReference type="EMBL" id="KQ988428">
    <property type="protein sequence ID" value="KZV55954.1"/>
    <property type="molecule type" value="Genomic_DNA"/>
</dbReference>
<feature type="compositionally biased region" description="Polar residues" evidence="1">
    <location>
        <begin position="136"/>
        <end position="149"/>
    </location>
</feature>
<feature type="region of interest" description="Disordered" evidence="1">
    <location>
        <begin position="248"/>
        <end position="274"/>
    </location>
</feature>
<name>A0A2Z7DEW1_9LAMI</name>
<evidence type="ECO:0000256" key="1">
    <source>
        <dbReference type="SAM" id="MobiDB-lite"/>
    </source>
</evidence>
<dbReference type="Proteomes" id="UP000250235">
    <property type="component" value="Unassembled WGS sequence"/>
</dbReference>
<evidence type="ECO:0000313" key="3">
    <source>
        <dbReference type="Proteomes" id="UP000250235"/>
    </source>
</evidence>
<accession>A0A2Z7DEW1</accession>
<gene>
    <name evidence="2" type="ORF">F511_20064</name>
</gene>
<proteinExistence type="predicted"/>
<organism evidence="2 3">
    <name type="scientific">Dorcoceras hygrometricum</name>
    <dbReference type="NCBI Taxonomy" id="472368"/>
    <lineage>
        <taxon>Eukaryota</taxon>
        <taxon>Viridiplantae</taxon>
        <taxon>Streptophyta</taxon>
        <taxon>Embryophyta</taxon>
        <taxon>Tracheophyta</taxon>
        <taxon>Spermatophyta</taxon>
        <taxon>Magnoliopsida</taxon>
        <taxon>eudicotyledons</taxon>
        <taxon>Gunneridae</taxon>
        <taxon>Pentapetalae</taxon>
        <taxon>asterids</taxon>
        <taxon>lamiids</taxon>
        <taxon>Lamiales</taxon>
        <taxon>Gesneriaceae</taxon>
        <taxon>Didymocarpoideae</taxon>
        <taxon>Trichosporeae</taxon>
        <taxon>Loxocarpinae</taxon>
        <taxon>Dorcoceras</taxon>
    </lineage>
</organism>
<feature type="region of interest" description="Disordered" evidence="1">
    <location>
        <begin position="129"/>
        <end position="149"/>
    </location>
</feature>